<reference evidence="5" key="1">
    <citation type="journal article" date="2020" name="BMC Genomics">
        <title>Correction to: Identification and distribution of gene clusters required for synthesis of sphingolipid metabolism inhibitors in diverse species of the filamentous fungus Fusarium.</title>
        <authorList>
            <person name="Kim H.S."/>
            <person name="Lohmar J.M."/>
            <person name="Busman M."/>
            <person name="Brown D.W."/>
            <person name="Naumann T.A."/>
            <person name="Divon H.H."/>
            <person name="Lysoe E."/>
            <person name="Uhlig S."/>
            <person name="Proctor R.H."/>
        </authorList>
    </citation>
    <scope>NUCLEOTIDE SEQUENCE</scope>
    <source>
        <strain evidence="5">NRRL 45417</strain>
    </source>
</reference>
<feature type="chain" id="PRO_5034477239" description="Peptidase A1 domain-containing protein" evidence="3">
    <location>
        <begin position="19"/>
        <end position="557"/>
    </location>
</feature>
<sequence>MLKTLKTLTLALIATASAEVTPREVKWTDDTFGPDGPWRAVSIRMGNEESSIGLYPGSAWESWLIQDQYCRKGTCYASKAGTYDNSSGTQGGIQMPADLSGFMLGLDLKGNQATRHLDRMWLNGAIVENVSLALLESQKIKYPGGQTSPFFAGCLSLGGRRAVNQSFSQDDGPAINASLVPGWMWEHEWTRSSSFGMHIGSVQPDISGSLWFGGYDQNRVIGEVLNMNGGPRDGITLRDIGIDVLGGKSPFEFDSKDGLLANGNSSIGGSLKVLVDGCSPYFTLPRSTCDNIAAHLPVTFNKDLGLYLWDTKSDRYKQIINSASALSFSFISNSNTDPIKIRVPFMHLNLTLSAPLSDKPTPYFPCHSNGKGEYVLGRAFLQDAFVGANWHPDIDTWWLAQAPGPNIQATPNVVSIGEKDETVSKGGNDWKVSWSGVWDDQEAPSSTPTEDSADKKGDTKGNEEDSKGGDQGDDEVGMSVGAKAGIGAGVAAAVIAAGVAVLCWRRRRCRNQPQEESTTEPVVTVDETKLPSVVLYPQELPSQEMQPPYYQRFELPS</sequence>
<protein>
    <recommendedName>
        <fullName evidence="4">Peptidase A1 domain-containing protein</fullName>
    </recommendedName>
</protein>
<dbReference type="EMBL" id="JABFAI010000029">
    <property type="protein sequence ID" value="KAF4959864.1"/>
    <property type="molecule type" value="Genomic_DNA"/>
</dbReference>
<comment type="caution">
    <text evidence="5">The sequence shown here is derived from an EMBL/GenBank/DDBJ whole genome shotgun (WGS) entry which is preliminary data.</text>
</comment>
<dbReference type="Pfam" id="PF00026">
    <property type="entry name" value="Asp"/>
    <property type="match status" value="1"/>
</dbReference>
<dbReference type="Gene3D" id="2.40.70.10">
    <property type="entry name" value="Acid Proteases"/>
    <property type="match status" value="1"/>
</dbReference>
<feature type="region of interest" description="Disordered" evidence="1">
    <location>
        <begin position="420"/>
        <end position="476"/>
    </location>
</feature>
<evidence type="ECO:0000259" key="4">
    <source>
        <dbReference type="Pfam" id="PF00026"/>
    </source>
</evidence>
<feature type="domain" description="Peptidase A1" evidence="4">
    <location>
        <begin position="118"/>
        <end position="387"/>
    </location>
</feature>
<feature type="transmembrane region" description="Helical" evidence="2">
    <location>
        <begin position="484"/>
        <end position="504"/>
    </location>
</feature>
<accession>A0A8H4TLA8</accession>
<keyword evidence="2" id="KW-0812">Transmembrane</keyword>
<evidence type="ECO:0000256" key="2">
    <source>
        <dbReference type="SAM" id="Phobius"/>
    </source>
</evidence>
<reference evidence="5" key="2">
    <citation type="submission" date="2020-05" db="EMBL/GenBank/DDBJ databases">
        <authorList>
            <person name="Kim H.-S."/>
            <person name="Proctor R.H."/>
            <person name="Brown D.W."/>
        </authorList>
    </citation>
    <scope>NUCLEOTIDE SEQUENCE</scope>
    <source>
        <strain evidence="5">NRRL 45417</strain>
    </source>
</reference>
<keyword evidence="2" id="KW-1133">Transmembrane helix</keyword>
<dbReference type="AlphaFoldDB" id="A0A8H4TLA8"/>
<dbReference type="OrthoDB" id="4074350at2759"/>
<keyword evidence="3" id="KW-0732">Signal</keyword>
<keyword evidence="6" id="KW-1185">Reference proteome</keyword>
<name>A0A8H4TLA8_9HYPO</name>
<evidence type="ECO:0000256" key="1">
    <source>
        <dbReference type="SAM" id="MobiDB-lite"/>
    </source>
</evidence>
<evidence type="ECO:0000313" key="5">
    <source>
        <dbReference type="EMBL" id="KAF4959864.1"/>
    </source>
</evidence>
<dbReference type="SUPFAM" id="SSF50630">
    <property type="entry name" value="Acid proteases"/>
    <property type="match status" value="1"/>
</dbReference>
<keyword evidence="2" id="KW-0472">Membrane</keyword>
<organism evidence="5 6">
    <name type="scientific">Fusarium gaditjirri</name>
    <dbReference type="NCBI Taxonomy" id="282569"/>
    <lineage>
        <taxon>Eukaryota</taxon>
        <taxon>Fungi</taxon>
        <taxon>Dikarya</taxon>
        <taxon>Ascomycota</taxon>
        <taxon>Pezizomycotina</taxon>
        <taxon>Sordariomycetes</taxon>
        <taxon>Hypocreomycetidae</taxon>
        <taxon>Hypocreales</taxon>
        <taxon>Nectriaceae</taxon>
        <taxon>Fusarium</taxon>
        <taxon>Fusarium nisikadoi species complex</taxon>
    </lineage>
</organism>
<feature type="compositionally biased region" description="Basic and acidic residues" evidence="1">
    <location>
        <begin position="452"/>
        <end position="470"/>
    </location>
</feature>
<dbReference type="InterPro" id="IPR033121">
    <property type="entry name" value="PEPTIDASE_A1"/>
</dbReference>
<dbReference type="InterPro" id="IPR021109">
    <property type="entry name" value="Peptidase_aspartic_dom_sf"/>
</dbReference>
<gene>
    <name evidence="5" type="ORF">FGADI_1367</name>
</gene>
<feature type="signal peptide" evidence="3">
    <location>
        <begin position="1"/>
        <end position="18"/>
    </location>
</feature>
<proteinExistence type="predicted"/>
<evidence type="ECO:0000313" key="6">
    <source>
        <dbReference type="Proteomes" id="UP000604273"/>
    </source>
</evidence>
<evidence type="ECO:0000256" key="3">
    <source>
        <dbReference type="SAM" id="SignalP"/>
    </source>
</evidence>
<dbReference type="Proteomes" id="UP000604273">
    <property type="component" value="Unassembled WGS sequence"/>
</dbReference>